<accession>A0ABT7N101</accession>
<keyword evidence="4" id="KW-0378">Hydrolase</keyword>
<dbReference type="Gene3D" id="3.40.630.10">
    <property type="entry name" value="Zn peptidases"/>
    <property type="match status" value="1"/>
</dbReference>
<comment type="caution">
    <text evidence="10">The sequence shown here is derived from an EMBL/GenBank/DDBJ whole genome shotgun (WGS) entry which is preliminary data.</text>
</comment>
<evidence type="ECO:0000313" key="11">
    <source>
        <dbReference type="Proteomes" id="UP001235064"/>
    </source>
</evidence>
<dbReference type="PRINTS" id="PR00481">
    <property type="entry name" value="LAMNOPPTDASE"/>
</dbReference>
<keyword evidence="11" id="KW-1185">Reference proteome</keyword>
<dbReference type="PANTHER" id="PTHR11963:SF23">
    <property type="entry name" value="CYTOSOL AMINOPEPTIDASE"/>
    <property type="match status" value="1"/>
</dbReference>
<keyword evidence="3" id="KW-0645">Protease</keyword>
<evidence type="ECO:0000256" key="3">
    <source>
        <dbReference type="ARBA" id="ARBA00022670"/>
    </source>
</evidence>
<keyword evidence="2" id="KW-0031">Aminopeptidase</keyword>
<dbReference type="Proteomes" id="UP001235064">
    <property type="component" value="Unassembled WGS sequence"/>
</dbReference>
<sequence length="419" mass="42331">MATTIDSAPDLAAARAATTDATVVRPDPSHPSGTFAAALAAAGSCGGDVIVELDPAADTELIATGLAAGVWRYARPGVPELSRSLVLVGAAEAPLARARVIARAEAWVRQLVETPANLLGPRAFADEVRRFASEHSPAVVVAVWDAEDLAAQGFGGTLGVGGGSAQPPLVIELRTPGDGPVTALAGKGITFDSGGIDLKRDQGELAWMKTDMAAAASVAAAVIAIATLRPGLPLHAILPVAENMPGPAALRPGDVVAHPAGRTTEVVDTDCEGRLVLADALAWLAATGPARLVDVGTLTDSGGVGTAYWGCWGTSPALAAEVTAAGGAAGDPGWALPLHPSYDALLSSRVADSANAPTDAPDTGQVAATYLRPFAGDVPWLHIDNGSGAWLERDAGGWPAGPTGTPLRALIRWLSIVDS</sequence>
<evidence type="ECO:0000256" key="7">
    <source>
        <dbReference type="ARBA" id="ARBA00050021"/>
    </source>
</evidence>
<dbReference type="Pfam" id="PF00883">
    <property type="entry name" value="Peptidase_M17"/>
    <property type="match status" value="1"/>
</dbReference>
<dbReference type="PANTHER" id="PTHR11963">
    <property type="entry name" value="LEUCINE AMINOPEPTIDASE-RELATED"/>
    <property type="match status" value="1"/>
</dbReference>
<name>A0ABT7N101_9MICO</name>
<organism evidence="10 11">
    <name type="scientific">Microbacterium candidum</name>
    <dbReference type="NCBI Taxonomy" id="3041922"/>
    <lineage>
        <taxon>Bacteria</taxon>
        <taxon>Bacillati</taxon>
        <taxon>Actinomycetota</taxon>
        <taxon>Actinomycetes</taxon>
        <taxon>Micrococcales</taxon>
        <taxon>Microbacteriaceae</taxon>
        <taxon>Microbacterium</taxon>
    </lineage>
</organism>
<evidence type="ECO:0000256" key="6">
    <source>
        <dbReference type="ARBA" id="ARBA00049972"/>
    </source>
</evidence>
<evidence type="ECO:0000259" key="9">
    <source>
        <dbReference type="Pfam" id="PF00883"/>
    </source>
</evidence>
<protein>
    <recommendedName>
        <fullName evidence="7">Probable cytosol aminopeptidase</fullName>
    </recommendedName>
    <alternativeName>
        <fullName evidence="8">Leucine aminopeptidase</fullName>
    </alternativeName>
    <alternativeName>
        <fullName evidence="5">Leucyl aminopeptidase</fullName>
    </alternativeName>
</protein>
<evidence type="ECO:0000256" key="4">
    <source>
        <dbReference type="ARBA" id="ARBA00022801"/>
    </source>
</evidence>
<feature type="domain" description="Cytosol aminopeptidase" evidence="9">
    <location>
        <begin position="107"/>
        <end position="411"/>
    </location>
</feature>
<comment type="function">
    <text evidence="6">Presumably involved in the processing and regular turnover of intracellular proteins. Catalyzes the removal of unsubstituted N-terminal amino acids from various peptides.</text>
</comment>
<evidence type="ECO:0000313" key="10">
    <source>
        <dbReference type="EMBL" id="MDL9980388.1"/>
    </source>
</evidence>
<proteinExistence type="inferred from homology"/>
<evidence type="ECO:0000256" key="1">
    <source>
        <dbReference type="ARBA" id="ARBA00009528"/>
    </source>
</evidence>
<dbReference type="InterPro" id="IPR000819">
    <property type="entry name" value="Peptidase_M17_C"/>
</dbReference>
<evidence type="ECO:0000256" key="5">
    <source>
        <dbReference type="ARBA" id="ARBA00033172"/>
    </source>
</evidence>
<gene>
    <name evidence="10" type="ORF">QSV35_13675</name>
</gene>
<reference evidence="10 11" key="1">
    <citation type="submission" date="2023-06" db="EMBL/GenBank/DDBJ databases">
        <title>Microbacterium sp. nov., isolated from a waste landfill.</title>
        <authorList>
            <person name="Wen W."/>
        </authorList>
    </citation>
    <scope>NUCLEOTIDE SEQUENCE [LARGE SCALE GENOMIC DNA]</scope>
    <source>
        <strain evidence="10 11">ASV49</strain>
    </source>
</reference>
<dbReference type="SUPFAM" id="SSF53187">
    <property type="entry name" value="Zn-dependent exopeptidases"/>
    <property type="match status" value="1"/>
</dbReference>
<dbReference type="EMBL" id="JASXSZ010000004">
    <property type="protein sequence ID" value="MDL9980388.1"/>
    <property type="molecule type" value="Genomic_DNA"/>
</dbReference>
<dbReference type="RefSeq" id="WP_286289341.1">
    <property type="nucleotide sequence ID" value="NZ_JASXSZ010000004.1"/>
</dbReference>
<comment type="similarity">
    <text evidence="1">Belongs to the peptidase M17 family.</text>
</comment>
<evidence type="ECO:0000256" key="8">
    <source>
        <dbReference type="ARBA" id="ARBA00050061"/>
    </source>
</evidence>
<evidence type="ECO:0000256" key="2">
    <source>
        <dbReference type="ARBA" id="ARBA00022438"/>
    </source>
</evidence>
<dbReference type="InterPro" id="IPR011356">
    <property type="entry name" value="Leucine_aapep/pepB"/>
</dbReference>